<dbReference type="Gramene" id="ABO99578">
    <property type="protein sequence ID" value="ABO99578"/>
    <property type="gene ID" value="OSTLU_27510"/>
</dbReference>
<organism evidence="3 5">
    <name type="scientific">Ostreococcus lucimarinus (strain CCE9901)</name>
    <dbReference type="NCBI Taxonomy" id="436017"/>
    <lineage>
        <taxon>Eukaryota</taxon>
        <taxon>Viridiplantae</taxon>
        <taxon>Chlorophyta</taxon>
        <taxon>Mamiellophyceae</taxon>
        <taxon>Mamiellales</taxon>
        <taxon>Bathycoccaceae</taxon>
        <taxon>Ostreococcus</taxon>
    </lineage>
</organism>
<dbReference type="Gramene" id="ABO99542">
    <property type="protein sequence ID" value="ABO99542"/>
    <property type="gene ID" value="OSTLU_93682"/>
</dbReference>
<evidence type="ECO:0000259" key="2">
    <source>
        <dbReference type="PROSITE" id="PS51263"/>
    </source>
</evidence>
<dbReference type="CDD" id="cd11282">
    <property type="entry name" value="ADF_coactosin_like"/>
    <property type="match status" value="1"/>
</dbReference>
<keyword evidence="5" id="KW-1185">Reference proteome</keyword>
<proteinExistence type="predicted"/>
<dbReference type="GeneID" id="5005331"/>
<dbReference type="GeneID" id="5005516"/>
<reference evidence="3 5" key="1">
    <citation type="journal article" date="2007" name="Proc. Natl. Acad. Sci. U.S.A.">
        <title>The tiny eukaryote Ostreococcus provides genomic insights into the paradox of plankton speciation.</title>
        <authorList>
            <person name="Palenik B."/>
            <person name="Grimwood J."/>
            <person name="Aerts A."/>
            <person name="Rouze P."/>
            <person name="Salamov A."/>
            <person name="Putnam N."/>
            <person name="Dupont C."/>
            <person name="Jorgensen R."/>
            <person name="Derelle E."/>
            <person name="Rombauts S."/>
            <person name="Zhou K."/>
            <person name="Otillar R."/>
            <person name="Merchant S.S."/>
            <person name="Podell S."/>
            <person name="Gaasterland T."/>
            <person name="Napoli C."/>
            <person name="Gendler K."/>
            <person name="Manuell A."/>
            <person name="Tai V."/>
            <person name="Vallon O."/>
            <person name="Piganeau G."/>
            <person name="Jancek S."/>
            <person name="Heijde M."/>
            <person name="Jabbari K."/>
            <person name="Bowler C."/>
            <person name="Lohr M."/>
            <person name="Robbens S."/>
            <person name="Werner G."/>
            <person name="Dubchak I."/>
            <person name="Pazour G.J."/>
            <person name="Ren Q."/>
            <person name="Paulsen I."/>
            <person name="Delwiche C."/>
            <person name="Schmutz J."/>
            <person name="Rokhsar D."/>
            <person name="Van de Peer Y."/>
            <person name="Moreau H."/>
            <person name="Grigoriev I.V."/>
        </authorList>
    </citation>
    <scope>NUCLEOTIDE SEQUENCE [LARGE SCALE GENOMIC DNA]</scope>
    <source>
        <strain evidence="3 5">CCE9901</strain>
    </source>
</reference>
<evidence type="ECO:0000313" key="5">
    <source>
        <dbReference type="Proteomes" id="UP000001568"/>
    </source>
</evidence>
<dbReference type="SUPFAM" id="SSF55753">
    <property type="entry name" value="Actin depolymerizing proteins"/>
    <property type="match status" value="1"/>
</dbReference>
<dbReference type="Proteomes" id="UP000001568">
    <property type="component" value="Chromosome 14"/>
</dbReference>
<dbReference type="EMBL" id="CP000594">
    <property type="protein sequence ID" value="ABO99578.1"/>
    <property type="molecule type" value="Genomic_DNA"/>
</dbReference>
<evidence type="ECO:0000256" key="1">
    <source>
        <dbReference type="SAM" id="MobiDB-lite"/>
    </source>
</evidence>
<gene>
    <name evidence="4" type="ORF">OSTLU_27510</name>
    <name evidence="3" type="ORF">OSTLU_93682</name>
</gene>
<dbReference type="RefSeq" id="XP_001421249.1">
    <property type="nucleotide sequence ID" value="XM_001421212.1"/>
</dbReference>
<evidence type="ECO:0000313" key="3">
    <source>
        <dbReference type="EMBL" id="ABO99542.1"/>
    </source>
</evidence>
<dbReference type="PROSITE" id="PS51263">
    <property type="entry name" value="ADF_H"/>
    <property type="match status" value="1"/>
</dbReference>
<dbReference type="eggNOG" id="ENOG502QW1K">
    <property type="taxonomic scope" value="Eukaryota"/>
</dbReference>
<dbReference type="STRING" id="436017.A4S7C4"/>
<name>A4S7C4_OSTLU</name>
<dbReference type="Pfam" id="PF00241">
    <property type="entry name" value="Cofilin_ADF"/>
    <property type="match status" value="1"/>
</dbReference>
<dbReference type="KEGG" id="olu:OSTLU_27510"/>
<sequence length="284" mass="31695">MSMTFETREACDADRIVEALARVVVDDGALGAEGETPSDFEARVTTMKADVAAQLDEAKKMYEERARTGGAPRRLTLREMDRKMSFRDVANAVRADAGAFNWYLVRGDANGASEVFNAGGGSLDEMKKSLASDEVFFGLLRMGFGRGAFRRVKHIFIHWSGADVNPLKRGQHNANEEAIRKLVGPVNLSHFATEMDEMNLNDLLDKVKTKVVLDGEAIDDVEDLFSLESYMVSCEDDAEAMKREFPDAIREGDGEEDEQEPTFEEALESVRDKSQPYNWMLCTL</sequence>
<dbReference type="OrthoDB" id="20822at2759"/>
<protein>
    <recommendedName>
        <fullName evidence="2">ADF-H domain-containing protein</fullName>
    </recommendedName>
</protein>
<feature type="domain" description="ADF-H" evidence="2">
    <location>
        <begin position="77"/>
        <end position="208"/>
    </location>
</feature>
<feature type="region of interest" description="Disordered" evidence="1">
    <location>
        <begin position="249"/>
        <end position="269"/>
    </location>
</feature>
<dbReference type="OMA" id="SHFATEM"/>
<dbReference type="AlphaFoldDB" id="A4S7C4"/>
<dbReference type="KEGG" id="olu:OSTLU_93682"/>
<evidence type="ECO:0000313" key="4">
    <source>
        <dbReference type="EMBL" id="ABO99578.1"/>
    </source>
</evidence>
<dbReference type="InterPro" id="IPR002108">
    <property type="entry name" value="ADF-H"/>
</dbReference>
<feature type="compositionally biased region" description="Acidic residues" evidence="1">
    <location>
        <begin position="253"/>
        <end position="267"/>
    </location>
</feature>
<dbReference type="EMBL" id="CP000594">
    <property type="protein sequence ID" value="ABO99542.1"/>
    <property type="molecule type" value="Genomic_DNA"/>
</dbReference>
<dbReference type="GO" id="GO:0003779">
    <property type="term" value="F:actin binding"/>
    <property type="evidence" value="ECO:0007669"/>
    <property type="project" value="InterPro"/>
</dbReference>
<dbReference type="Gene3D" id="3.40.20.10">
    <property type="entry name" value="Severin"/>
    <property type="match status" value="1"/>
</dbReference>
<accession>A4S7C4</accession>
<dbReference type="RefSeq" id="XP_001421285.1">
    <property type="nucleotide sequence ID" value="XM_001421248.1"/>
</dbReference>
<dbReference type="InterPro" id="IPR029006">
    <property type="entry name" value="ADF-H/Gelsolin-like_dom_sf"/>
</dbReference>
<dbReference type="HOGENOM" id="CLU_981373_0_0_1"/>